<evidence type="ECO:0008006" key="4">
    <source>
        <dbReference type="Google" id="ProtNLM"/>
    </source>
</evidence>
<comment type="caution">
    <text evidence="2">The sequence shown here is derived from an EMBL/GenBank/DDBJ whole genome shotgun (WGS) entry which is preliminary data.</text>
</comment>
<reference evidence="2" key="1">
    <citation type="submission" date="2022-05" db="EMBL/GenBank/DDBJ databases">
        <authorList>
            <person name="Sun H.-N."/>
        </authorList>
    </citation>
    <scope>NUCLEOTIDE SEQUENCE</scope>
    <source>
        <strain evidence="2">HB14</strain>
    </source>
</reference>
<feature type="chain" id="PRO_5040985407" description="Lipoprotein" evidence="1">
    <location>
        <begin position="20"/>
        <end position="146"/>
    </location>
</feature>
<evidence type="ECO:0000256" key="1">
    <source>
        <dbReference type="SAM" id="SignalP"/>
    </source>
</evidence>
<dbReference type="AlphaFoldDB" id="A0A9X2I671"/>
<feature type="signal peptide" evidence="1">
    <location>
        <begin position="1"/>
        <end position="19"/>
    </location>
</feature>
<reference evidence="2" key="2">
    <citation type="submission" date="2023-01" db="EMBL/GenBank/DDBJ databases">
        <title>Gilvimarinus xylanilyticus HB14 isolated from Caulerpa lentillifera aquaculture base in Hainan, China.</title>
        <authorList>
            <person name="Zhang Y.-J."/>
        </authorList>
    </citation>
    <scope>NUCLEOTIDE SEQUENCE</scope>
    <source>
        <strain evidence="2">HB14</strain>
    </source>
</reference>
<sequence>MMRAGVTTSLITSVLVAGATMVGCSSTPSYGDAPESLTVRILPNASKQFIYRVGLSAERDRKADIRHIPRRAPDKRDYEKLQRRAGYVVAASGYCRNGYLELDFRLSNYVQWLRGECREGATAADMQAFGDKTELPLDNLGPAKTN</sequence>
<evidence type="ECO:0000313" key="2">
    <source>
        <dbReference type="EMBL" id="MCP8900696.1"/>
    </source>
</evidence>
<name>A0A9X2I671_9GAMM</name>
<keyword evidence="1" id="KW-0732">Signal</keyword>
<protein>
    <recommendedName>
        <fullName evidence="4">Lipoprotein</fullName>
    </recommendedName>
</protein>
<keyword evidence="3" id="KW-1185">Reference proteome</keyword>
<evidence type="ECO:0000313" key="3">
    <source>
        <dbReference type="Proteomes" id="UP001139319"/>
    </source>
</evidence>
<proteinExistence type="predicted"/>
<accession>A0A9X2I671</accession>
<gene>
    <name evidence="2" type="ORF">M6D89_15415</name>
</gene>
<dbReference type="PROSITE" id="PS51257">
    <property type="entry name" value="PROKAR_LIPOPROTEIN"/>
    <property type="match status" value="1"/>
</dbReference>
<organism evidence="2 3">
    <name type="scientific">Gilvimarinus xylanilyticus</name>
    <dbReference type="NCBI Taxonomy" id="2944139"/>
    <lineage>
        <taxon>Bacteria</taxon>
        <taxon>Pseudomonadati</taxon>
        <taxon>Pseudomonadota</taxon>
        <taxon>Gammaproteobacteria</taxon>
        <taxon>Cellvibrionales</taxon>
        <taxon>Cellvibrionaceae</taxon>
        <taxon>Gilvimarinus</taxon>
    </lineage>
</organism>
<dbReference type="RefSeq" id="WP_253968989.1">
    <property type="nucleotide sequence ID" value="NZ_JAMFTH010000006.1"/>
</dbReference>
<dbReference type="EMBL" id="JAMFTH010000006">
    <property type="protein sequence ID" value="MCP8900696.1"/>
    <property type="molecule type" value="Genomic_DNA"/>
</dbReference>
<dbReference type="Proteomes" id="UP001139319">
    <property type="component" value="Unassembled WGS sequence"/>
</dbReference>